<dbReference type="SUPFAM" id="SSF53098">
    <property type="entry name" value="Ribonuclease H-like"/>
    <property type="match status" value="1"/>
</dbReference>
<gene>
    <name evidence="1" type="ORF">HPB51_009549</name>
</gene>
<name>A0A9J6F0M9_RHIMP</name>
<sequence>MKGCFVAHFLAGKLAAHEKTKAFLVCSKLLERTNGESIAYLVNESLKVLYLAGVDDNKVLLLYTYAAAYMHKTAHLLRAFYPQVMHVTCLAHALHRVCKELRKHFIEVKELIASIKAVFLKAPPRVRSFKEKLPDVPLPPEPIMTRWGKHGLKLWSTTAPILWTLRL</sequence>
<evidence type="ECO:0000313" key="2">
    <source>
        <dbReference type="Proteomes" id="UP000821866"/>
    </source>
</evidence>
<dbReference type="EMBL" id="JABSTU010000001">
    <property type="protein sequence ID" value="KAH8040171.1"/>
    <property type="molecule type" value="Genomic_DNA"/>
</dbReference>
<keyword evidence="2" id="KW-1185">Reference proteome</keyword>
<evidence type="ECO:0000313" key="1">
    <source>
        <dbReference type="EMBL" id="KAH8040171.1"/>
    </source>
</evidence>
<proteinExistence type="predicted"/>
<dbReference type="Proteomes" id="UP000821866">
    <property type="component" value="Chromosome 1"/>
</dbReference>
<reference evidence="1" key="2">
    <citation type="submission" date="2021-09" db="EMBL/GenBank/DDBJ databases">
        <authorList>
            <person name="Jia N."/>
            <person name="Wang J."/>
            <person name="Shi W."/>
            <person name="Du L."/>
            <person name="Sun Y."/>
            <person name="Zhan W."/>
            <person name="Jiang J."/>
            <person name="Wang Q."/>
            <person name="Zhang B."/>
            <person name="Ji P."/>
            <person name="Sakyi L.B."/>
            <person name="Cui X."/>
            <person name="Yuan T."/>
            <person name="Jiang B."/>
            <person name="Yang W."/>
            <person name="Lam T.T.-Y."/>
            <person name="Chang Q."/>
            <person name="Ding S."/>
            <person name="Wang X."/>
            <person name="Zhu J."/>
            <person name="Ruan X."/>
            <person name="Zhao L."/>
            <person name="Wei J."/>
            <person name="Que T."/>
            <person name="Du C."/>
            <person name="Cheng J."/>
            <person name="Dai P."/>
            <person name="Han X."/>
            <person name="Huang E."/>
            <person name="Gao Y."/>
            <person name="Liu J."/>
            <person name="Shao H."/>
            <person name="Ye R."/>
            <person name="Li L."/>
            <person name="Wei W."/>
            <person name="Wang X."/>
            <person name="Wang C."/>
            <person name="Huo Q."/>
            <person name="Li W."/>
            <person name="Guo W."/>
            <person name="Chen H."/>
            <person name="Chen S."/>
            <person name="Zhou L."/>
            <person name="Zhou L."/>
            <person name="Ni X."/>
            <person name="Tian J."/>
            <person name="Zhou Y."/>
            <person name="Sheng Y."/>
            <person name="Liu T."/>
            <person name="Pan Y."/>
            <person name="Xia L."/>
            <person name="Li J."/>
            <person name="Zhao F."/>
            <person name="Cao W."/>
        </authorList>
    </citation>
    <scope>NUCLEOTIDE SEQUENCE</scope>
    <source>
        <strain evidence="1">Rmic-2018</strain>
        <tissue evidence="1">Larvae</tissue>
    </source>
</reference>
<dbReference type="AlphaFoldDB" id="A0A9J6F0M9"/>
<comment type="caution">
    <text evidence="1">The sequence shown here is derived from an EMBL/GenBank/DDBJ whole genome shotgun (WGS) entry which is preliminary data.</text>
</comment>
<reference evidence="1" key="1">
    <citation type="journal article" date="2020" name="Cell">
        <title>Large-Scale Comparative Analyses of Tick Genomes Elucidate Their Genetic Diversity and Vector Capacities.</title>
        <authorList>
            <consortium name="Tick Genome and Microbiome Consortium (TIGMIC)"/>
            <person name="Jia N."/>
            <person name="Wang J."/>
            <person name="Shi W."/>
            <person name="Du L."/>
            <person name="Sun Y."/>
            <person name="Zhan W."/>
            <person name="Jiang J.F."/>
            <person name="Wang Q."/>
            <person name="Zhang B."/>
            <person name="Ji P."/>
            <person name="Bell-Sakyi L."/>
            <person name="Cui X.M."/>
            <person name="Yuan T.T."/>
            <person name="Jiang B.G."/>
            <person name="Yang W.F."/>
            <person name="Lam T.T."/>
            <person name="Chang Q.C."/>
            <person name="Ding S.J."/>
            <person name="Wang X.J."/>
            <person name="Zhu J.G."/>
            <person name="Ruan X.D."/>
            <person name="Zhao L."/>
            <person name="Wei J.T."/>
            <person name="Ye R.Z."/>
            <person name="Que T.C."/>
            <person name="Du C.H."/>
            <person name="Zhou Y.H."/>
            <person name="Cheng J.X."/>
            <person name="Dai P.F."/>
            <person name="Guo W.B."/>
            <person name="Han X.H."/>
            <person name="Huang E.J."/>
            <person name="Li L.F."/>
            <person name="Wei W."/>
            <person name="Gao Y.C."/>
            <person name="Liu J.Z."/>
            <person name="Shao H.Z."/>
            <person name="Wang X."/>
            <person name="Wang C.C."/>
            <person name="Yang T.C."/>
            <person name="Huo Q.B."/>
            <person name="Li W."/>
            <person name="Chen H.Y."/>
            <person name="Chen S.E."/>
            <person name="Zhou L.G."/>
            <person name="Ni X.B."/>
            <person name="Tian J.H."/>
            <person name="Sheng Y."/>
            <person name="Liu T."/>
            <person name="Pan Y.S."/>
            <person name="Xia L.Y."/>
            <person name="Li J."/>
            <person name="Zhao F."/>
            <person name="Cao W.C."/>
        </authorList>
    </citation>
    <scope>NUCLEOTIDE SEQUENCE</scope>
    <source>
        <strain evidence="1">Rmic-2018</strain>
    </source>
</reference>
<protein>
    <recommendedName>
        <fullName evidence="3">DUF659 domain-containing protein</fullName>
    </recommendedName>
</protein>
<evidence type="ECO:0008006" key="3">
    <source>
        <dbReference type="Google" id="ProtNLM"/>
    </source>
</evidence>
<organism evidence="1 2">
    <name type="scientific">Rhipicephalus microplus</name>
    <name type="common">Cattle tick</name>
    <name type="synonym">Boophilus microplus</name>
    <dbReference type="NCBI Taxonomy" id="6941"/>
    <lineage>
        <taxon>Eukaryota</taxon>
        <taxon>Metazoa</taxon>
        <taxon>Ecdysozoa</taxon>
        <taxon>Arthropoda</taxon>
        <taxon>Chelicerata</taxon>
        <taxon>Arachnida</taxon>
        <taxon>Acari</taxon>
        <taxon>Parasitiformes</taxon>
        <taxon>Ixodida</taxon>
        <taxon>Ixodoidea</taxon>
        <taxon>Ixodidae</taxon>
        <taxon>Rhipicephalinae</taxon>
        <taxon>Rhipicephalus</taxon>
        <taxon>Boophilus</taxon>
    </lineage>
</organism>
<dbReference type="InterPro" id="IPR012337">
    <property type="entry name" value="RNaseH-like_sf"/>
</dbReference>
<accession>A0A9J6F0M9</accession>